<organism evidence="1 2">
    <name type="scientific">Choristoneura fumiferana</name>
    <name type="common">Spruce budworm moth</name>
    <name type="synonym">Archips fumiferana</name>
    <dbReference type="NCBI Taxonomy" id="7141"/>
    <lineage>
        <taxon>Eukaryota</taxon>
        <taxon>Metazoa</taxon>
        <taxon>Ecdysozoa</taxon>
        <taxon>Arthropoda</taxon>
        <taxon>Hexapoda</taxon>
        <taxon>Insecta</taxon>
        <taxon>Pterygota</taxon>
        <taxon>Neoptera</taxon>
        <taxon>Endopterygota</taxon>
        <taxon>Lepidoptera</taxon>
        <taxon>Glossata</taxon>
        <taxon>Ditrysia</taxon>
        <taxon>Tortricoidea</taxon>
        <taxon>Tortricidae</taxon>
        <taxon>Tortricinae</taxon>
        <taxon>Choristoneura</taxon>
    </lineage>
</organism>
<reference evidence="1 2" key="1">
    <citation type="journal article" date="2022" name="Genome Biol. Evol.">
        <title>The Spruce Budworm Genome: Reconstructing the Evolutionary History of Antifreeze Proteins.</title>
        <authorList>
            <person name="Beliveau C."/>
            <person name="Gagne P."/>
            <person name="Picq S."/>
            <person name="Vernygora O."/>
            <person name="Keeling C.I."/>
            <person name="Pinkney K."/>
            <person name="Doucet D."/>
            <person name="Wen F."/>
            <person name="Johnston J.S."/>
            <person name="Maaroufi H."/>
            <person name="Boyle B."/>
            <person name="Laroche J."/>
            <person name="Dewar K."/>
            <person name="Juretic N."/>
            <person name="Blackburn G."/>
            <person name="Nisole A."/>
            <person name="Brunet B."/>
            <person name="Brandao M."/>
            <person name="Lumley L."/>
            <person name="Duan J."/>
            <person name="Quan G."/>
            <person name="Lucarotti C.J."/>
            <person name="Roe A.D."/>
            <person name="Sperling F.A.H."/>
            <person name="Levesque R.C."/>
            <person name="Cusson M."/>
        </authorList>
    </citation>
    <scope>NUCLEOTIDE SEQUENCE [LARGE SCALE GENOMIC DNA]</scope>
    <source>
        <strain evidence="1">Glfc:IPQL:Cfum</strain>
    </source>
</reference>
<protein>
    <submittedName>
        <fullName evidence="1">Uncharacterized protein</fullName>
    </submittedName>
</protein>
<sequence length="590" mass="69136">MVLYKSSRTCERCEIGPGKKLKVTQRNMQRVMLGITLRDRVRNELIRKRTTGLEERDGQSIRVEKGWRGPTVGENALKKKKKKKKNFGNPMGNKLLGATSLRTSGTASAPRRTAPPPLSVCFKPNTHRRRVPPLPHHLPPRAPRHHYYSIWRYATLIFNIMIQKDAYLIDNIETGCKTALFKDLRLKIKMAKNFIKILNYTKDAITIVTPKMLGLKDVVFNELKMVADIERVSTRRIFLEDVGRVICNNIIPYKDIREVIIKNYLEKKTIPTMLRLKSDFEEIMMYRTNDYVKQSLKGRGFVWRKLPGTKQSIIVEDPKRVIDRHRYFNKLKEYRDEGRSIVYIEERCYSSRSGSRILDLEPVFMNTTKWYIIIATENALINTYTHMYQPTFNYITWLMDMVIPLLPNNSVIVIEDKLNWEQRETPKVNEFSSKKDIKEWLDECGVHCDPQSNKAELMILVNKFTEERSMKLNDFFKGHGHDVLRRQRGFPNLCFTAPILKLFQKTSKNANLQGKELMDIIKSVTEEQWKEMNECVKKEEKKVYEEDILLDEVIDKIVAMAAETGVLNEELDIYQHDTEYYVFAKDNLCT</sequence>
<accession>A0ACC0JN71</accession>
<proteinExistence type="predicted"/>
<evidence type="ECO:0000313" key="1">
    <source>
        <dbReference type="EMBL" id="KAI8425610.1"/>
    </source>
</evidence>
<dbReference type="Proteomes" id="UP001064048">
    <property type="component" value="Chromosome 19"/>
</dbReference>
<gene>
    <name evidence="1" type="ORF">MSG28_011427</name>
</gene>
<dbReference type="EMBL" id="CM046119">
    <property type="protein sequence ID" value="KAI8425610.1"/>
    <property type="molecule type" value="Genomic_DNA"/>
</dbReference>
<keyword evidence="2" id="KW-1185">Reference proteome</keyword>
<comment type="caution">
    <text evidence="1">The sequence shown here is derived from an EMBL/GenBank/DDBJ whole genome shotgun (WGS) entry which is preliminary data.</text>
</comment>
<evidence type="ECO:0000313" key="2">
    <source>
        <dbReference type="Proteomes" id="UP001064048"/>
    </source>
</evidence>
<name>A0ACC0JN71_CHOFU</name>